<feature type="compositionally biased region" description="Basic and acidic residues" evidence="1">
    <location>
        <begin position="11"/>
        <end position="24"/>
    </location>
</feature>
<feature type="compositionally biased region" description="Polar residues" evidence="1">
    <location>
        <begin position="248"/>
        <end position="258"/>
    </location>
</feature>
<reference evidence="2" key="1">
    <citation type="submission" date="2023-01" db="EMBL/GenBank/DDBJ databases">
        <authorList>
            <person name="Van Ghelder C."/>
            <person name="Rancurel C."/>
        </authorList>
    </citation>
    <scope>NUCLEOTIDE SEQUENCE</scope>
    <source>
        <strain evidence="2">CNCM I-4278</strain>
    </source>
</reference>
<dbReference type="EMBL" id="CAOQHR010000010">
    <property type="protein sequence ID" value="CAI6340119.1"/>
    <property type="molecule type" value="Genomic_DNA"/>
</dbReference>
<dbReference type="AlphaFoldDB" id="A0A9W4UQR3"/>
<gene>
    <name evidence="2" type="ORF">PDIGIT_LOCUS13289</name>
</gene>
<comment type="caution">
    <text evidence="2">The sequence shown here is derived from an EMBL/GenBank/DDBJ whole genome shotgun (WGS) entry which is preliminary data.</text>
</comment>
<proteinExistence type="predicted"/>
<feature type="region of interest" description="Disordered" evidence="1">
    <location>
        <begin position="104"/>
        <end position="125"/>
    </location>
</feature>
<accession>A0A9W4UQR3</accession>
<keyword evidence="3" id="KW-1185">Reference proteome</keyword>
<organism evidence="2 3">
    <name type="scientific">Periconia digitata</name>
    <dbReference type="NCBI Taxonomy" id="1303443"/>
    <lineage>
        <taxon>Eukaryota</taxon>
        <taxon>Fungi</taxon>
        <taxon>Dikarya</taxon>
        <taxon>Ascomycota</taxon>
        <taxon>Pezizomycotina</taxon>
        <taxon>Dothideomycetes</taxon>
        <taxon>Pleosporomycetidae</taxon>
        <taxon>Pleosporales</taxon>
        <taxon>Massarineae</taxon>
        <taxon>Periconiaceae</taxon>
        <taxon>Periconia</taxon>
    </lineage>
</organism>
<evidence type="ECO:0000256" key="1">
    <source>
        <dbReference type="SAM" id="MobiDB-lite"/>
    </source>
</evidence>
<evidence type="ECO:0000313" key="3">
    <source>
        <dbReference type="Proteomes" id="UP001152607"/>
    </source>
</evidence>
<evidence type="ECO:0000313" key="2">
    <source>
        <dbReference type="EMBL" id="CAI6340119.1"/>
    </source>
</evidence>
<feature type="region of interest" description="Disordered" evidence="1">
    <location>
        <begin position="244"/>
        <end position="264"/>
    </location>
</feature>
<dbReference type="OrthoDB" id="514070at2759"/>
<feature type="region of interest" description="Disordered" evidence="1">
    <location>
        <begin position="1"/>
        <end position="28"/>
    </location>
</feature>
<dbReference type="Proteomes" id="UP001152607">
    <property type="component" value="Unassembled WGS sequence"/>
</dbReference>
<protein>
    <submittedName>
        <fullName evidence="2">Uncharacterized protein</fullName>
    </submittedName>
</protein>
<name>A0A9W4UQR3_9PLEO</name>
<sequence length="429" mass="47240">MALVDLGDSPPRVESDNRRPRSDSESITMTSAQEVQILLRFLSQDAKVPLAQAMAKVKDLREDKLITPMEIAKSDLHHLTTLFGDEKLARQVLNAAKRVSKKRLSSDVSTSSAVPSPPAKRAKPSYGIAMDPASYEASLALPELHLDLDVLKEAVVYTNRAPLVLAFAVTLLKYTMPEQPLSSRLSLAQAVCSANSQSKAKYIGLQAGKTAEEEGWGEGQPVITVMGRDIRVMKRWGYEWKGTDSQDDFQSTQGTVTADSEDTQPREVKPTLLRIMTDETIVQDPSEIAQAQQQPALWGVDLEALKRSNGPVAPGDRNNSTTQLPIYKPEPTRAYLLKAFESQSDKTVATNTKKKKLSEQREHNLGLLLVALEHLYGSWAATLSSEDLNKRAWNWYAKVRPEVKQGAAGWGGKGNVPLADILDLRKPTS</sequence>